<dbReference type="PANTHER" id="PTHR30461:SF2">
    <property type="entry name" value="SERINE RECOMBINASE PINE-RELATED"/>
    <property type="match status" value="1"/>
</dbReference>
<dbReference type="InterPro" id="IPR006120">
    <property type="entry name" value="Resolvase_HTH_dom"/>
</dbReference>
<keyword evidence="5" id="KW-0233">DNA recombination</keyword>
<comment type="caution">
    <text evidence="9">The sequence shown here is derived from an EMBL/GenBank/DDBJ whole genome shotgun (WGS) entry which is preliminary data.</text>
</comment>
<evidence type="ECO:0000256" key="6">
    <source>
        <dbReference type="PIRSR" id="PIRSR606118-50"/>
    </source>
</evidence>
<keyword evidence="2" id="KW-0229">DNA integration</keyword>
<dbReference type="PROSITE" id="PS00397">
    <property type="entry name" value="RECOMBINASES_1"/>
    <property type="match status" value="1"/>
</dbReference>
<name>A0A0W0ZFQ7_9GAMM</name>
<dbReference type="GO" id="GO:0003677">
    <property type="term" value="F:DNA binding"/>
    <property type="evidence" value="ECO:0007669"/>
    <property type="project" value="UniProtKB-KW"/>
</dbReference>
<protein>
    <submittedName>
        <fullName evidence="9">Transposase (Resolvase, DNA invertase)</fullName>
    </submittedName>
</protein>
<evidence type="ECO:0000313" key="10">
    <source>
        <dbReference type="Proteomes" id="UP000054926"/>
    </source>
</evidence>
<dbReference type="STRING" id="947033.Lste_1378"/>
<evidence type="ECO:0000256" key="1">
    <source>
        <dbReference type="ARBA" id="ARBA00009913"/>
    </source>
</evidence>
<feature type="domain" description="Resolvase/invertase-type recombinase catalytic" evidence="8">
    <location>
        <begin position="1"/>
        <end position="134"/>
    </location>
</feature>
<keyword evidence="3" id="KW-0230">DNA invertase</keyword>
<dbReference type="PATRIC" id="fig|947033.5.peg.1467"/>
<organism evidence="9 10">
    <name type="scientific">Legionella steelei</name>
    <dbReference type="NCBI Taxonomy" id="947033"/>
    <lineage>
        <taxon>Bacteria</taxon>
        <taxon>Pseudomonadati</taxon>
        <taxon>Pseudomonadota</taxon>
        <taxon>Gammaproteobacteria</taxon>
        <taxon>Legionellales</taxon>
        <taxon>Legionellaceae</taxon>
        <taxon>Legionella</taxon>
    </lineage>
</organism>
<dbReference type="InterPro" id="IPR009057">
    <property type="entry name" value="Homeodomain-like_sf"/>
</dbReference>
<dbReference type="RefSeq" id="WP_058510334.1">
    <property type="nucleotide sequence ID" value="NZ_LNYY01000019.1"/>
</dbReference>
<dbReference type="SMART" id="SM00857">
    <property type="entry name" value="Resolvase"/>
    <property type="match status" value="1"/>
</dbReference>
<dbReference type="Proteomes" id="UP000054926">
    <property type="component" value="Unassembled WGS sequence"/>
</dbReference>
<evidence type="ECO:0000259" key="8">
    <source>
        <dbReference type="PROSITE" id="PS51736"/>
    </source>
</evidence>
<dbReference type="PROSITE" id="PS00398">
    <property type="entry name" value="RECOMBINASES_2"/>
    <property type="match status" value="1"/>
</dbReference>
<evidence type="ECO:0000313" key="9">
    <source>
        <dbReference type="EMBL" id="KTD68220.1"/>
    </source>
</evidence>
<dbReference type="SUPFAM" id="SSF46689">
    <property type="entry name" value="Homeodomain-like"/>
    <property type="match status" value="1"/>
</dbReference>
<dbReference type="OrthoDB" id="9797501at2"/>
<evidence type="ECO:0000256" key="4">
    <source>
        <dbReference type="ARBA" id="ARBA00023125"/>
    </source>
</evidence>
<comment type="similarity">
    <text evidence="1">Belongs to the site-specific recombinase resolvase family.</text>
</comment>
<accession>A0A0W0ZFQ7</accession>
<gene>
    <name evidence="9" type="ORF">Lste_1378</name>
</gene>
<dbReference type="PANTHER" id="PTHR30461">
    <property type="entry name" value="DNA-INVERTASE FROM LAMBDOID PROPHAGE"/>
    <property type="match status" value="1"/>
</dbReference>
<dbReference type="CDD" id="cd03768">
    <property type="entry name" value="SR_ResInv"/>
    <property type="match status" value="1"/>
</dbReference>
<evidence type="ECO:0000256" key="3">
    <source>
        <dbReference type="ARBA" id="ARBA00023100"/>
    </source>
</evidence>
<dbReference type="SUPFAM" id="SSF53041">
    <property type="entry name" value="Resolvase-like"/>
    <property type="match status" value="1"/>
</dbReference>
<dbReference type="Pfam" id="PF02796">
    <property type="entry name" value="HTH_7"/>
    <property type="match status" value="1"/>
</dbReference>
<feature type="active site" description="O-(5'-phospho-DNA)-serine intermediate" evidence="6 7">
    <location>
        <position position="9"/>
    </location>
</feature>
<keyword evidence="4" id="KW-0238">DNA-binding</keyword>
<keyword evidence="10" id="KW-1185">Reference proteome</keyword>
<reference evidence="9 10" key="1">
    <citation type="submission" date="2015-11" db="EMBL/GenBank/DDBJ databases">
        <title>Genomic analysis of 38 Legionella species identifies large and diverse effector repertoires.</title>
        <authorList>
            <person name="Burstein D."/>
            <person name="Amaro F."/>
            <person name="Zusman T."/>
            <person name="Lifshitz Z."/>
            <person name="Cohen O."/>
            <person name="Gilbert J.A."/>
            <person name="Pupko T."/>
            <person name="Shuman H.A."/>
            <person name="Segal G."/>
        </authorList>
    </citation>
    <scope>NUCLEOTIDE SEQUENCE [LARGE SCALE GENOMIC DNA]</scope>
    <source>
        <strain evidence="9 10">IMVS3376</strain>
    </source>
</reference>
<dbReference type="FunFam" id="3.40.50.1390:FF:000001">
    <property type="entry name" value="DNA recombinase"/>
    <property type="match status" value="1"/>
</dbReference>
<evidence type="ECO:0000256" key="5">
    <source>
        <dbReference type="ARBA" id="ARBA00023172"/>
    </source>
</evidence>
<dbReference type="GO" id="GO:0015074">
    <property type="term" value="P:DNA integration"/>
    <property type="evidence" value="ECO:0007669"/>
    <property type="project" value="UniProtKB-KW"/>
</dbReference>
<proteinExistence type="inferred from homology"/>
<dbReference type="InterPro" id="IPR036162">
    <property type="entry name" value="Resolvase-like_N_sf"/>
</dbReference>
<dbReference type="Gene3D" id="1.10.10.60">
    <property type="entry name" value="Homeodomain-like"/>
    <property type="match status" value="1"/>
</dbReference>
<dbReference type="EMBL" id="LNYY01000019">
    <property type="protein sequence ID" value="KTD68220.1"/>
    <property type="molecule type" value="Genomic_DNA"/>
</dbReference>
<dbReference type="InterPro" id="IPR006119">
    <property type="entry name" value="Resolv_N"/>
</dbReference>
<dbReference type="InterPro" id="IPR006118">
    <property type="entry name" value="Recombinase_CS"/>
</dbReference>
<evidence type="ECO:0000256" key="2">
    <source>
        <dbReference type="ARBA" id="ARBA00022908"/>
    </source>
</evidence>
<dbReference type="GO" id="GO:0000150">
    <property type="term" value="F:DNA strand exchange activity"/>
    <property type="evidence" value="ECO:0007669"/>
    <property type="project" value="UniProtKB-KW"/>
</dbReference>
<dbReference type="PROSITE" id="PS51736">
    <property type="entry name" value="RECOMBINASES_3"/>
    <property type="match status" value="1"/>
</dbReference>
<dbReference type="Pfam" id="PF00239">
    <property type="entry name" value="Resolvase"/>
    <property type="match status" value="1"/>
</dbReference>
<sequence length="203" mass="22956">MKIGYARVSTLEQNLDLQIDALEKAGCKKIITDEISGSVAERPGLTRLKEDLREGDTVVVWRLDRLGRSLKHLIALVNDFELLKVGFESLQESINTTTSTGQLIFHMFGALAEFERNLIRERTKAGLASARSRGRLGGRPKQLDSNKRQLVGKLYKDREHTVQEICQMMGISKPTLYQYLREMDGKTNEGKVTPFIQKPPIEP</sequence>
<dbReference type="InterPro" id="IPR050639">
    <property type="entry name" value="SSR_resolvase"/>
</dbReference>
<dbReference type="Gene3D" id="3.40.50.1390">
    <property type="entry name" value="Resolvase, N-terminal catalytic domain"/>
    <property type="match status" value="1"/>
</dbReference>
<dbReference type="AlphaFoldDB" id="A0A0W0ZFQ7"/>
<evidence type="ECO:0000256" key="7">
    <source>
        <dbReference type="PROSITE-ProRule" id="PRU10137"/>
    </source>
</evidence>